<dbReference type="SUPFAM" id="SSF56219">
    <property type="entry name" value="DNase I-like"/>
    <property type="match status" value="1"/>
</dbReference>
<protein>
    <recommendedName>
        <fullName evidence="2">Endonuclease/exonuclease/phosphatase domain-containing protein</fullName>
    </recommendedName>
</protein>
<feature type="transmembrane region" description="Helical" evidence="1">
    <location>
        <begin position="47"/>
        <end position="66"/>
    </location>
</feature>
<evidence type="ECO:0000259" key="2">
    <source>
        <dbReference type="Pfam" id="PF03372"/>
    </source>
</evidence>
<dbReference type="Pfam" id="PF03372">
    <property type="entry name" value="Exo_endo_phos"/>
    <property type="match status" value="1"/>
</dbReference>
<accession>A0A037ZI28</accession>
<reference evidence="3 4" key="1">
    <citation type="submission" date="2014-03" db="EMBL/GenBank/DDBJ databases">
        <title>Draft Genome Sequence of Actibacterium mucosum KCTC 23349, a Marine Alphaproteobacterium with Complex Ionic Requirements Isolated from Mediterranean Seawater at Malvarrosa Beach, Valencia, Spain.</title>
        <authorList>
            <person name="Arahal D.R."/>
            <person name="Shao Z."/>
            <person name="Lai Q."/>
            <person name="Pujalte M.J."/>
        </authorList>
    </citation>
    <scope>NUCLEOTIDE SEQUENCE [LARGE SCALE GENOMIC DNA]</scope>
    <source>
        <strain evidence="3 4">KCTC 23349</strain>
    </source>
</reference>
<keyword evidence="1" id="KW-0812">Transmembrane</keyword>
<dbReference type="STRING" id="1454373.ACMU_11275"/>
<gene>
    <name evidence="3" type="ORF">ACMU_11275</name>
</gene>
<feature type="transmembrane region" description="Helical" evidence="1">
    <location>
        <begin position="71"/>
        <end position="89"/>
    </location>
</feature>
<feature type="domain" description="Endonuclease/exonuclease/phosphatase" evidence="2">
    <location>
        <begin position="107"/>
        <end position="301"/>
    </location>
</feature>
<sequence length="313" mass="33844">MHDARQRLTGVLICLSLLALCIGGISPWVLTNGVLGVMSSLNANLAPLHLLAAFLCGLFLAALGAWRWARFVVLAALLLSSALVARHLVNSAPLAADREADLKVLFFNILQDNQYDALDLAAQIVAADADIVVLAESEGLREGQAVLQAAYPHVAVCEGQCGLRVYFREAPAHVKLHKAAAFYDRKFIAAKLGFADVTVIAAHMLKPWIEEQAVNQKRHLVRLVNRTQGPVVVVGDFNAAPWAASLAALTWETQLRLPRRPIGSWPAKWGDYGVPIDYVLTGREAQLLSLSPFGEGLGSNHRGFVAEIVLPEG</sequence>
<evidence type="ECO:0000313" key="4">
    <source>
        <dbReference type="Proteomes" id="UP000026249"/>
    </source>
</evidence>
<dbReference type="Gene3D" id="3.60.10.10">
    <property type="entry name" value="Endonuclease/exonuclease/phosphatase"/>
    <property type="match status" value="1"/>
</dbReference>
<dbReference type="Proteomes" id="UP000026249">
    <property type="component" value="Unassembled WGS sequence"/>
</dbReference>
<keyword evidence="4" id="KW-1185">Reference proteome</keyword>
<name>A0A037ZI28_9RHOB</name>
<dbReference type="InterPro" id="IPR036691">
    <property type="entry name" value="Endo/exonu/phosph_ase_sf"/>
</dbReference>
<dbReference type="RefSeq" id="WP_035258972.1">
    <property type="nucleotide sequence ID" value="NZ_JFKE01000004.1"/>
</dbReference>
<proteinExistence type="predicted"/>
<keyword evidence="1" id="KW-1133">Transmembrane helix</keyword>
<dbReference type="GO" id="GO:0003824">
    <property type="term" value="F:catalytic activity"/>
    <property type="evidence" value="ECO:0007669"/>
    <property type="project" value="InterPro"/>
</dbReference>
<evidence type="ECO:0000256" key="1">
    <source>
        <dbReference type="SAM" id="Phobius"/>
    </source>
</evidence>
<dbReference type="EMBL" id="JFKE01000004">
    <property type="protein sequence ID" value="KAJ55274.1"/>
    <property type="molecule type" value="Genomic_DNA"/>
</dbReference>
<dbReference type="AlphaFoldDB" id="A0A037ZI28"/>
<comment type="caution">
    <text evidence="3">The sequence shown here is derived from an EMBL/GenBank/DDBJ whole genome shotgun (WGS) entry which is preliminary data.</text>
</comment>
<organism evidence="3 4">
    <name type="scientific">Actibacterium mucosum KCTC 23349</name>
    <dbReference type="NCBI Taxonomy" id="1454373"/>
    <lineage>
        <taxon>Bacteria</taxon>
        <taxon>Pseudomonadati</taxon>
        <taxon>Pseudomonadota</taxon>
        <taxon>Alphaproteobacteria</taxon>
        <taxon>Rhodobacterales</taxon>
        <taxon>Roseobacteraceae</taxon>
        <taxon>Actibacterium</taxon>
    </lineage>
</organism>
<dbReference type="InterPro" id="IPR005135">
    <property type="entry name" value="Endo/exonuclease/phosphatase"/>
</dbReference>
<evidence type="ECO:0000313" key="3">
    <source>
        <dbReference type="EMBL" id="KAJ55274.1"/>
    </source>
</evidence>
<keyword evidence="1" id="KW-0472">Membrane</keyword>